<dbReference type="OrthoDB" id="9886486at2"/>
<dbReference type="EMBL" id="LN906597">
    <property type="protein sequence ID" value="CUT17011.1"/>
    <property type="molecule type" value="Genomic_DNA"/>
</dbReference>
<keyword evidence="1" id="KW-0472">Membrane</keyword>
<dbReference type="Proteomes" id="UP000198651">
    <property type="component" value="Chromosome I"/>
</dbReference>
<dbReference type="AlphaFoldDB" id="A0A0S4LZM1"/>
<evidence type="ECO:0000256" key="1">
    <source>
        <dbReference type="SAM" id="Phobius"/>
    </source>
</evidence>
<reference evidence="3" key="1">
    <citation type="submission" date="2015-11" db="EMBL/GenBank/DDBJ databases">
        <authorList>
            <person name="Seth-Smith H.M.B."/>
        </authorList>
    </citation>
    <scope>NUCLEOTIDE SEQUENCE [LARGE SCALE GENOMIC DNA]</scope>
    <source>
        <strain evidence="3">2013Ark11</strain>
    </source>
</reference>
<keyword evidence="1" id="KW-0812">Transmembrane</keyword>
<feature type="transmembrane region" description="Helical" evidence="1">
    <location>
        <begin position="35"/>
        <end position="54"/>
    </location>
</feature>
<keyword evidence="1" id="KW-1133">Transmembrane helix</keyword>
<organism evidence="2 3">
    <name type="scientific">Candidatus Ichthyocystis hellenicum</name>
    <dbReference type="NCBI Taxonomy" id="1561003"/>
    <lineage>
        <taxon>Bacteria</taxon>
        <taxon>Pseudomonadati</taxon>
        <taxon>Pseudomonadota</taxon>
        <taxon>Betaproteobacteria</taxon>
        <taxon>Burkholderiales</taxon>
        <taxon>Candidatus Ichthyocystis</taxon>
    </lineage>
</organism>
<proteinExistence type="predicted"/>
<sequence>MKFIVIAMIVAIIGSLGSALMQLSKQVKSKSMVRILATRVILSIALFAALMIMYKMGIIRNHIL</sequence>
<dbReference type="Pfam" id="PF11137">
    <property type="entry name" value="DUF2909"/>
    <property type="match status" value="1"/>
</dbReference>
<dbReference type="InterPro" id="IPR021313">
    <property type="entry name" value="DUF2909"/>
</dbReference>
<accession>A0A0S4LZM1</accession>
<name>A0A0S4LZM1_9BURK</name>
<evidence type="ECO:0000313" key="3">
    <source>
        <dbReference type="Proteomes" id="UP000198651"/>
    </source>
</evidence>
<gene>
    <name evidence="2" type="ORF">Ark11_0152</name>
</gene>
<keyword evidence="3" id="KW-1185">Reference proteome</keyword>
<dbReference type="STRING" id="1561003.Ark11_0152"/>
<evidence type="ECO:0000313" key="2">
    <source>
        <dbReference type="EMBL" id="CUT17011.1"/>
    </source>
</evidence>
<protein>
    <submittedName>
        <fullName evidence="2">Putative DUF2909 domain protein</fullName>
    </submittedName>
</protein>